<sequence length="69" mass="7621">MAEPFILIIAAALAVTATVAVVCWHKILSWAEESLFPWVRANFPALEQPVRDAFVILDNVTVAVREATK</sequence>
<dbReference type="EMBL" id="AZHW01001050">
    <property type="protein sequence ID" value="ETW94544.1"/>
    <property type="molecule type" value="Genomic_DNA"/>
</dbReference>
<dbReference type="Proteomes" id="UP000019141">
    <property type="component" value="Unassembled WGS sequence"/>
</dbReference>
<accession>W4L9F9</accession>
<reference evidence="1 2" key="1">
    <citation type="journal article" date="2014" name="Nature">
        <title>An environmental bacterial taxon with a large and distinct metabolic repertoire.</title>
        <authorList>
            <person name="Wilson M.C."/>
            <person name="Mori T."/>
            <person name="Ruckert C."/>
            <person name="Uria A.R."/>
            <person name="Helf M.J."/>
            <person name="Takada K."/>
            <person name="Gernert C."/>
            <person name="Steffens U.A."/>
            <person name="Heycke N."/>
            <person name="Schmitt S."/>
            <person name="Rinke C."/>
            <person name="Helfrich E.J."/>
            <person name="Brachmann A.O."/>
            <person name="Gurgui C."/>
            <person name="Wakimoto T."/>
            <person name="Kracht M."/>
            <person name="Crusemann M."/>
            <person name="Hentschel U."/>
            <person name="Abe I."/>
            <person name="Matsunaga S."/>
            <person name="Kalinowski J."/>
            <person name="Takeyama H."/>
            <person name="Piel J."/>
        </authorList>
    </citation>
    <scope>NUCLEOTIDE SEQUENCE [LARGE SCALE GENOMIC DNA]</scope>
    <source>
        <strain evidence="2">TSY1</strain>
    </source>
</reference>
<keyword evidence="2" id="KW-1185">Reference proteome</keyword>
<evidence type="ECO:0000313" key="2">
    <source>
        <dbReference type="Proteomes" id="UP000019141"/>
    </source>
</evidence>
<gene>
    <name evidence="1" type="ORF">ETSY1_34400</name>
</gene>
<protein>
    <submittedName>
        <fullName evidence="1">Uncharacterized protein</fullName>
    </submittedName>
</protein>
<proteinExistence type="predicted"/>
<name>W4L9F9_ENTF1</name>
<comment type="caution">
    <text evidence="1">The sequence shown here is derived from an EMBL/GenBank/DDBJ whole genome shotgun (WGS) entry which is preliminary data.</text>
</comment>
<dbReference type="HOGENOM" id="CLU_2768137_0_0_7"/>
<dbReference type="AlphaFoldDB" id="W4L9F9"/>
<evidence type="ECO:0000313" key="1">
    <source>
        <dbReference type="EMBL" id="ETW94544.1"/>
    </source>
</evidence>
<organism evidence="1 2">
    <name type="scientific">Entotheonella factor</name>
    <dbReference type="NCBI Taxonomy" id="1429438"/>
    <lineage>
        <taxon>Bacteria</taxon>
        <taxon>Pseudomonadati</taxon>
        <taxon>Nitrospinota/Tectimicrobiota group</taxon>
        <taxon>Candidatus Tectimicrobiota</taxon>
        <taxon>Candidatus Entotheonellia</taxon>
        <taxon>Candidatus Entotheonellales</taxon>
        <taxon>Candidatus Entotheonellaceae</taxon>
        <taxon>Candidatus Entotheonella</taxon>
    </lineage>
</organism>